<reference evidence="1 2" key="1">
    <citation type="journal article" date="2021" name="J. Hered.">
        <title>A chromosome-level genome assembly of the parasitoid wasp, Cotesia glomerata (Hymenoptera: Braconidae).</title>
        <authorList>
            <person name="Pinto B.J."/>
            <person name="Weis J.J."/>
            <person name="Gamble T."/>
            <person name="Ode P.J."/>
            <person name="Paul R."/>
            <person name="Zaspel J.M."/>
        </authorList>
    </citation>
    <scope>NUCLEOTIDE SEQUENCE [LARGE SCALE GENOMIC DNA]</scope>
    <source>
        <strain evidence="1">CgM1</strain>
    </source>
</reference>
<gene>
    <name evidence="1" type="ORF">KQX54_021718</name>
</gene>
<evidence type="ECO:0000313" key="1">
    <source>
        <dbReference type="EMBL" id="KAH0569012.1"/>
    </source>
</evidence>
<name>A0AAV7J9G3_COTGL</name>
<proteinExistence type="predicted"/>
<dbReference type="EMBL" id="JAHXZJ010000001">
    <property type="protein sequence ID" value="KAH0569012.1"/>
    <property type="molecule type" value="Genomic_DNA"/>
</dbReference>
<organism evidence="1 2">
    <name type="scientific">Cotesia glomerata</name>
    <name type="common">Lepidopteran parasitic wasp</name>
    <name type="synonym">Apanteles glomeratus</name>
    <dbReference type="NCBI Taxonomy" id="32391"/>
    <lineage>
        <taxon>Eukaryota</taxon>
        <taxon>Metazoa</taxon>
        <taxon>Ecdysozoa</taxon>
        <taxon>Arthropoda</taxon>
        <taxon>Hexapoda</taxon>
        <taxon>Insecta</taxon>
        <taxon>Pterygota</taxon>
        <taxon>Neoptera</taxon>
        <taxon>Endopterygota</taxon>
        <taxon>Hymenoptera</taxon>
        <taxon>Apocrita</taxon>
        <taxon>Ichneumonoidea</taxon>
        <taxon>Braconidae</taxon>
        <taxon>Microgastrinae</taxon>
        <taxon>Cotesia</taxon>
    </lineage>
</organism>
<keyword evidence="2" id="KW-1185">Reference proteome</keyword>
<dbReference type="AlphaFoldDB" id="A0AAV7J9G3"/>
<protein>
    <submittedName>
        <fullName evidence="1">Uncharacterized protein</fullName>
    </submittedName>
</protein>
<sequence>MSRVEVATQITEGRGLMQGMDKRRRFISLIPYPSKSFSLAPSRLDPARGTPGALAGAGLRVSYLLPGILSYPGYHGAAAAALTIHGSLLVLHCMAN</sequence>
<comment type="caution">
    <text evidence="1">The sequence shown here is derived from an EMBL/GenBank/DDBJ whole genome shotgun (WGS) entry which is preliminary data.</text>
</comment>
<accession>A0AAV7J9G3</accession>
<evidence type="ECO:0000313" key="2">
    <source>
        <dbReference type="Proteomes" id="UP000826195"/>
    </source>
</evidence>
<dbReference type="Proteomes" id="UP000826195">
    <property type="component" value="Unassembled WGS sequence"/>
</dbReference>